<organism evidence="1 2">
    <name type="scientific">Baudoinia panamericana (strain UAMH 10762)</name>
    <name type="common">Angels' share fungus</name>
    <name type="synonym">Baudoinia compniacensis (strain UAMH 10762)</name>
    <dbReference type="NCBI Taxonomy" id="717646"/>
    <lineage>
        <taxon>Eukaryota</taxon>
        <taxon>Fungi</taxon>
        <taxon>Dikarya</taxon>
        <taxon>Ascomycota</taxon>
        <taxon>Pezizomycotina</taxon>
        <taxon>Dothideomycetes</taxon>
        <taxon>Dothideomycetidae</taxon>
        <taxon>Mycosphaerellales</taxon>
        <taxon>Teratosphaeriaceae</taxon>
        <taxon>Baudoinia</taxon>
    </lineage>
</organism>
<dbReference type="HOGENOM" id="CLU_3013842_0_0_1"/>
<dbReference type="KEGG" id="bcom:BAUCODRAFT_39731"/>
<dbReference type="RefSeq" id="XP_007681813.1">
    <property type="nucleotide sequence ID" value="XM_007683623.1"/>
</dbReference>
<evidence type="ECO:0000313" key="1">
    <source>
        <dbReference type="EMBL" id="EMC90926.1"/>
    </source>
</evidence>
<dbReference type="GeneID" id="19113875"/>
<name>M2M315_BAUPA</name>
<dbReference type="AlphaFoldDB" id="M2M315"/>
<gene>
    <name evidence="1" type="ORF">BAUCODRAFT_39731</name>
</gene>
<dbReference type="Proteomes" id="UP000011761">
    <property type="component" value="Unassembled WGS sequence"/>
</dbReference>
<keyword evidence="2" id="KW-1185">Reference proteome</keyword>
<accession>M2M315</accession>
<reference evidence="1 2" key="1">
    <citation type="journal article" date="2012" name="PLoS Pathog.">
        <title>Diverse lifestyles and strategies of plant pathogenesis encoded in the genomes of eighteen Dothideomycetes fungi.</title>
        <authorList>
            <person name="Ohm R.A."/>
            <person name="Feau N."/>
            <person name="Henrissat B."/>
            <person name="Schoch C.L."/>
            <person name="Horwitz B.A."/>
            <person name="Barry K.W."/>
            <person name="Condon B.J."/>
            <person name="Copeland A.C."/>
            <person name="Dhillon B."/>
            <person name="Glaser F."/>
            <person name="Hesse C.N."/>
            <person name="Kosti I."/>
            <person name="LaButti K."/>
            <person name="Lindquist E.A."/>
            <person name="Lucas S."/>
            <person name="Salamov A.A."/>
            <person name="Bradshaw R.E."/>
            <person name="Ciuffetti L."/>
            <person name="Hamelin R.C."/>
            <person name="Kema G.H.J."/>
            <person name="Lawrence C."/>
            <person name="Scott J.A."/>
            <person name="Spatafora J.W."/>
            <person name="Turgeon B.G."/>
            <person name="de Wit P.J.G.M."/>
            <person name="Zhong S."/>
            <person name="Goodwin S.B."/>
            <person name="Grigoriev I.V."/>
        </authorList>
    </citation>
    <scope>NUCLEOTIDE SEQUENCE [LARGE SCALE GENOMIC DNA]</scope>
    <source>
        <strain evidence="1 2">UAMH 10762</strain>
    </source>
</reference>
<protein>
    <submittedName>
        <fullName evidence="1">Uncharacterized protein</fullName>
    </submittedName>
</protein>
<dbReference type="EMBL" id="KB445565">
    <property type="protein sequence ID" value="EMC90926.1"/>
    <property type="molecule type" value="Genomic_DNA"/>
</dbReference>
<evidence type="ECO:0000313" key="2">
    <source>
        <dbReference type="Proteomes" id="UP000011761"/>
    </source>
</evidence>
<sequence length="56" mass="6317">MDYSLTTGTPHSRYKPLTHDINYSSLQVLLSPASTAHSYRYCSPLQELLRTRAGDC</sequence>
<proteinExistence type="predicted"/>